<proteinExistence type="inferred from homology"/>
<organism evidence="5 6">
    <name type="scientific">Frateuria aurantia (strain ATCC 33424 / DSM 6220 / KCTC 2777 / LMG 1558 / NBRC 3245 / NCIMB 13370)</name>
    <name type="common">Acetobacter aurantius</name>
    <dbReference type="NCBI Taxonomy" id="767434"/>
    <lineage>
        <taxon>Bacteria</taxon>
        <taxon>Pseudomonadati</taxon>
        <taxon>Pseudomonadota</taxon>
        <taxon>Gammaproteobacteria</taxon>
        <taxon>Lysobacterales</taxon>
        <taxon>Rhodanobacteraceae</taxon>
        <taxon>Frateuria</taxon>
    </lineage>
</organism>
<evidence type="ECO:0000256" key="3">
    <source>
        <dbReference type="HAMAP-Rule" id="MF_00063"/>
    </source>
</evidence>
<evidence type="ECO:0000259" key="4">
    <source>
        <dbReference type="Pfam" id="PF01507"/>
    </source>
</evidence>
<reference evidence="5" key="1">
    <citation type="submission" date="2012-02" db="EMBL/GenBank/DDBJ databases">
        <title>The complete genome of Frateuria aurantia DSM 6220.</title>
        <authorList>
            <consortium name="US DOE Joint Genome Institute (JGI-PGF)"/>
            <person name="Lucas S."/>
            <person name="Copeland A."/>
            <person name="Lapidus A."/>
            <person name="Glavina del Rio T."/>
            <person name="Dalin E."/>
            <person name="Tice H."/>
            <person name="Bruce D."/>
            <person name="Goodwin L."/>
            <person name="Pitluck S."/>
            <person name="Peters L."/>
            <person name="Ovchinnikova G."/>
            <person name="Teshima H."/>
            <person name="Kyrpides N."/>
            <person name="Mavromatis K."/>
            <person name="Ivanova N."/>
            <person name="Brettin T."/>
            <person name="Detter J.C."/>
            <person name="Han C."/>
            <person name="Larimer F."/>
            <person name="Land M."/>
            <person name="Hauser L."/>
            <person name="Markowitz V."/>
            <person name="Cheng J.-F."/>
            <person name="Hugenholtz P."/>
            <person name="Woyke T."/>
            <person name="Wu D."/>
            <person name="Brambilla E."/>
            <person name="Klenk H.-P."/>
            <person name="Eisen J.A."/>
        </authorList>
    </citation>
    <scope>NUCLEOTIDE SEQUENCE</scope>
    <source>
        <strain evidence="5">DSM 6220</strain>
    </source>
</reference>
<gene>
    <name evidence="3" type="primary">cysH</name>
    <name evidence="5" type="ordered locus">Fraau_2922</name>
</gene>
<dbReference type="EMBL" id="CP003350">
    <property type="protein sequence ID" value="AFC87252.1"/>
    <property type="molecule type" value="Genomic_DNA"/>
</dbReference>
<dbReference type="InterPro" id="IPR002500">
    <property type="entry name" value="PAPS_reduct_dom"/>
</dbReference>
<comment type="caution">
    <text evidence="3">Lacks conserved residue(s) required for the propagation of feature annotation.</text>
</comment>
<comment type="function">
    <text evidence="3">Catalyzes the formation of sulfite from phosphoadenosine 5'-phosphosulfate (PAPS) using thioredoxin as an electron donor.</text>
</comment>
<keyword evidence="3" id="KW-0963">Cytoplasm</keyword>
<comment type="pathway">
    <text evidence="3">Sulfur metabolism; hydrogen sulfide biosynthesis; sulfite from sulfate: step 3/3.</text>
</comment>
<evidence type="ECO:0000256" key="2">
    <source>
        <dbReference type="ARBA" id="ARBA00023002"/>
    </source>
</evidence>
<dbReference type="Pfam" id="PF01507">
    <property type="entry name" value="PAPS_reduct"/>
    <property type="match status" value="1"/>
</dbReference>
<dbReference type="GO" id="GO:0019379">
    <property type="term" value="P:sulfate assimilation, phosphoadenylyl sulfate reduction by phosphoadenylyl-sulfate reductase (thioredoxin)"/>
    <property type="evidence" value="ECO:0007669"/>
    <property type="project" value="UniProtKB-UniRule"/>
</dbReference>
<comment type="catalytic activity">
    <reaction evidence="3">
        <text>[thioredoxin]-disulfide + sulfite + adenosine 3',5'-bisphosphate + 2 H(+) = [thioredoxin]-dithiol + 3'-phosphoadenylyl sulfate</text>
        <dbReference type="Rhea" id="RHEA:11724"/>
        <dbReference type="Rhea" id="RHEA-COMP:10698"/>
        <dbReference type="Rhea" id="RHEA-COMP:10700"/>
        <dbReference type="ChEBI" id="CHEBI:15378"/>
        <dbReference type="ChEBI" id="CHEBI:17359"/>
        <dbReference type="ChEBI" id="CHEBI:29950"/>
        <dbReference type="ChEBI" id="CHEBI:50058"/>
        <dbReference type="ChEBI" id="CHEBI:58339"/>
        <dbReference type="ChEBI" id="CHEBI:58343"/>
        <dbReference type="EC" id="1.8.4.8"/>
    </reaction>
</comment>
<name>H8L1Z7_FRAAD</name>
<dbReference type="SUPFAM" id="SSF52402">
    <property type="entry name" value="Adenine nucleotide alpha hydrolases-like"/>
    <property type="match status" value="1"/>
</dbReference>
<comment type="similarity">
    <text evidence="1 3">Belongs to the PAPS reductase family. CysH subfamily.</text>
</comment>
<feature type="domain" description="Phosphoadenosine phosphosulphate reductase" evidence="4">
    <location>
        <begin position="46"/>
        <end position="215"/>
    </location>
</feature>
<dbReference type="eggNOG" id="COG0175">
    <property type="taxonomic scope" value="Bacteria"/>
</dbReference>
<dbReference type="NCBIfam" id="TIGR00434">
    <property type="entry name" value="cysH"/>
    <property type="match status" value="1"/>
</dbReference>
<feature type="active site" description="Nucleophile; cysteine thiosulfonate intermediate" evidence="3">
    <location>
        <position position="236"/>
    </location>
</feature>
<dbReference type="Proteomes" id="UP000005234">
    <property type="component" value="Chromosome"/>
</dbReference>
<sequence>MNAPDISAEQALADPGARVALNQWLAAQSAEARVGWALQHLPGPQVLSSSFGAQSAVSLHLLTRLQPGIPVILIDTGYLFPETYRFIDQLTERLRLNLVVGRPLLSPAWLEARHGRLWEQGVAGIEHYNRIVKVEPMLRMLEGLDVRSWYAGLRRSQSESRAERQYLEHSHGRWKVHPLLDWSDRDIGLYLKTHDLPYHPLWEQGYVSIGDSHTSARLEPGMREEDTRFFGLKRECGLHLDV</sequence>
<dbReference type="GO" id="GO:0005737">
    <property type="term" value="C:cytoplasm"/>
    <property type="evidence" value="ECO:0007669"/>
    <property type="project" value="UniProtKB-SubCell"/>
</dbReference>
<dbReference type="STRING" id="767434.Fraau_2922"/>
<dbReference type="OrthoDB" id="9794018at2"/>
<dbReference type="HOGENOM" id="CLU_044089_3_0_6"/>
<dbReference type="CDD" id="cd23945">
    <property type="entry name" value="PAPS_reductase"/>
    <property type="match status" value="1"/>
</dbReference>
<dbReference type="GO" id="GO:0070814">
    <property type="term" value="P:hydrogen sulfide biosynthetic process"/>
    <property type="evidence" value="ECO:0007669"/>
    <property type="project" value="UniProtKB-UniRule"/>
</dbReference>
<accession>H8L1Z7</accession>
<dbReference type="RefSeq" id="WP_014404255.1">
    <property type="nucleotide sequence ID" value="NC_017033.1"/>
</dbReference>
<evidence type="ECO:0000313" key="5">
    <source>
        <dbReference type="EMBL" id="AFC87252.1"/>
    </source>
</evidence>
<dbReference type="PANTHER" id="PTHR46509">
    <property type="entry name" value="PHOSPHOADENOSINE PHOSPHOSULFATE REDUCTASE"/>
    <property type="match status" value="1"/>
</dbReference>
<keyword evidence="2 3" id="KW-0560">Oxidoreductase</keyword>
<dbReference type="GO" id="GO:0004604">
    <property type="term" value="F:phosphoadenylyl-sulfate reductase (thioredoxin) activity"/>
    <property type="evidence" value="ECO:0007669"/>
    <property type="project" value="UniProtKB-UniRule"/>
</dbReference>
<keyword evidence="6" id="KW-1185">Reference proteome</keyword>
<dbReference type="HAMAP" id="MF_00063">
    <property type="entry name" value="CysH"/>
    <property type="match status" value="1"/>
</dbReference>
<dbReference type="NCBIfam" id="NF002537">
    <property type="entry name" value="PRK02090.1"/>
    <property type="match status" value="1"/>
</dbReference>
<dbReference type="UniPathway" id="UPA00140">
    <property type="reaction ID" value="UER00206"/>
</dbReference>
<dbReference type="AlphaFoldDB" id="H8L1Z7"/>
<evidence type="ECO:0000256" key="1">
    <source>
        <dbReference type="ARBA" id="ARBA00009732"/>
    </source>
</evidence>
<dbReference type="Gene3D" id="3.40.50.620">
    <property type="entry name" value="HUPs"/>
    <property type="match status" value="1"/>
</dbReference>
<dbReference type="PIRSF" id="PIRSF000857">
    <property type="entry name" value="PAPS_reductase"/>
    <property type="match status" value="1"/>
</dbReference>
<dbReference type="KEGG" id="fau:Fraau_2922"/>
<dbReference type="InterPro" id="IPR004511">
    <property type="entry name" value="PAPS/APS_Rdtase"/>
</dbReference>
<dbReference type="EC" id="1.8.4.8" evidence="3"/>
<dbReference type="InterPro" id="IPR014729">
    <property type="entry name" value="Rossmann-like_a/b/a_fold"/>
</dbReference>
<dbReference type="PANTHER" id="PTHR46509:SF1">
    <property type="entry name" value="PHOSPHOADENOSINE PHOSPHOSULFATE REDUCTASE"/>
    <property type="match status" value="1"/>
</dbReference>
<comment type="subcellular location">
    <subcellularLocation>
        <location evidence="3">Cytoplasm</location>
    </subcellularLocation>
</comment>
<protein>
    <recommendedName>
        <fullName evidence="3">Phosphoadenosine 5'-phosphosulfate reductase</fullName>
        <shortName evidence="3">PAPS reductase</shortName>
        <ecNumber evidence="3">1.8.4.8</ecNumber>
    </recommendedName>
    <alternativeName>
        <fullName evidence="3">3'-phosphoadenylylsulfate reductase</fullName>
    </alternativeName>
    <alternativeName>
        <fullName evidence="3">PAPS reductase, thioredoxin dependent</fullName>
    </alternativeName>
    <alternativeName>
        <fullName evidence="3">PAPS sulfotransferase</fullName>
    </alternativeName>
    <alternativeName>
        <fullName evidence="3">PAdoPS reductase</fullName>
    </alternativeName>
</protein>
<evidence type="ECO:0000313" key="6">
    <source>
        <dbReference type="Proteomes" id="UP000005234"/>
    </source>
</evidence>